<dbReference type="PANTHER" id="PTHR46623:SF6">
    <property type="entry name" value="ALPHA_BETA-HYDROLASES SUPERFAMILY PROTEIN"/>
    <property type="match status" value="1"/>
</dbReference>
<evidence type="ECO:0000313" key="3">
    <source>
        <dbReference type="EMBL" id="GGZ45411.1"/>
    </source>
</evidence>
<evidence type="ECO:0000259" key="1">
    <source>
        <dbReference type="Pfam" id="PF01738"/>
    </source>
</evidence>
<dbReference type="PROSITE" id="PS51318">
    <property type="entry name" value="TAT"/>
    <property type="match status" value="1"/>
</dbReference>
<dbReference type="RefSeq" id="WP_189489103.1">
    <property type="nucleotide sequence ID" value="NZ_BMZB01000009.1"/>
</dbReference>
<feature type="domain" description="YqhI" evidence="2">
    <location>
        <begin position="5"/>
        <end position="36"/>
    </location>
</feature>
<dbReference type="InterPro" id="IPR002925">
    <property type="entry name" value="Dienelactn_hydro"/>
</dbReference>
<sequence>MTDEATPPFKREVLQLFDQYVHGVISRRGFLESAAKYTAGAAGAVATLTALAPNFARAQTAADDSRLITTRVDIASPDGNGTIKAYLVKPAAVKTKLPVVVVVHENRGLNPHIEDIARRVALDGYIALAPDALTTLGGYPGNEDDARALFQKLDQPKTRNDFVAAADYARNLSGSTGHVGVVGFCYGGAIANLLATRIPTLKAAVPFYGSPAPLSDVPNIKAELLVHMGGNDTRVNASWPDYEAALKAAGVRYAAYTYENAEHGFNNDTTPRFKPDAAKLAWERTMALFARTLKTA</sequence>
<dbReference type="GO" id="GO:0016787">
    <property type="term" value="F:hydrolase activity"/>
    <property type="evidence" value="ECO:0007669"/>
    <property type="project" value="UniProtKB-KW"/>
</dbReference>
<protein>
    <submittedName>
        <fullName evidence="3">Dienelactone hydrolase</fullName>
    </submittedName>
</protein>
<dbReference type="InterPro" id="IPR006311">
    <property type="entry name" value="TAT_signal"/>
</dbReference>
<reference evidence="3" key="1">
    <citation type="journal article" date="2014" name="Int. J. Syst. Evol. Microbiol.">
        <title>Complete genome sequence of Corynebacterium casei LMG S-19264T (=DSM 44701T), isolated from a smear-ripened cheese.</title>
        <authorList>
            <consortium name="US DOE Joint Genome Institute (JGI-PGF)"/>
            <person name="Walter F."/>
            <person name="Albersmeier A."/>
            <person name="Kalinowski J."/>
            <person name="Ruckert C."/>
        </authorList>
    </citation>
    <scope>NUCLEOTIDE SEQUENCE</scope>
    <source>
        <strain evidence="3">KCTC 32296</strain>
    </source>
</reference>
<evidence type="ECO:0000313" key="4">
    <source>
        <dbReference type="Proteomes" id="UP000662572"/>
    </source>
</evidence>
<dbReference type="SUPFAM" id="SSF53474">
    <property type="entry name" value="alpha/beta-Hydrolases"/>
    <property type="match status" value="1"/>
</dbReference>
<keyword evidence="4" id="KW-1185">Reference proteome</keyword>
<dbReference type="PANTHER" id="PTHR46623">
    <property type="entry name" value="CARBOXYMETHYLENEBUTENOLIDASE-RELATED"/>
    <property type="match status" value="1"/>
</dbReference>
<organism evidence="3 4">
    <name type="scientific">Asticcacaulis endophyticus</name>
    <dbReference type="NCBI Taxonomy" id="1395890"/>
    <lineage>
        <taxon>Bacteria</taxon>
        <taxon>Pseudomonadati</taxon>
        <taxon>Pseudomonadota</taxon>
        <taxon>Alphaproteobacteria</taxon>
        <taxon>Caulobacterales</taxon>
        <taxon>Caulobacteraceae</taxon>
        <taxon>Asticcacaulis</taxon>
    </lineage>
</organism>
<dbReference type="Proteomes" id="UP000662572">
    <property type="component" value="Unassembled WGS sequence"/>
</dbReference>
<accession>A0A918UYG0</accession>
<dbReference type="Pfam" id="PF23678">
    <property type="entry name" value="YqhI"/>
    <property type="match status" value="1"/>
</dbReference>
<dbReference type="InterPro" id="IPR057802">
    <property type="entry name" value="YqhI_dom"/>
</dbReference>
<feature type="domain" description="Dienelactone hydrolase" evidence="1">
    <location>
        <begin position="83"/>
        <end position="291"/>
    </location>
</feature>
<proteinExistence type="predicted"/>
<name>A0A918UYG0_9CAUL</name>
<dbReference type="AlphaFoldDB" id="A0A918UYG0"/>
<dbReference type="InterPro" id="IPR029058">
    <property type="entry name" value="AB_hydrolase_fold"/>
</dbReference>
<evidence type="ECO:0000259" key="2">
    <source>
        <dbReference type="Pfam" id="PF23678"/>
    </source>
</evidence>
<dbReference type="InterPro" id="IPR051049">
    <property type="entry name" value="Dienelactone_hydrolase-like"/>
</dbReference>
<keyword evidence="3" id="KW-0378">Hydrolase</keyword>
<dbReference type="Pfam" id="PF01738">
    <property type="entry name" value="DLH"/>
    <property type="match status" value="1"/>
</dbReference>
<dbReference type="Gene3D" id="3.40.50.1820">
    <property type="entry name" value="alpha/beta hydrolase"/>
    <property type="match status" value="1"/>
</dbReference>
<reference evidence="3" key="2">
    <citation type="submission" date="2020-09" db="EMBL/GenBank/DDBJ databases">
        <authorList>
            <person name="Sun Q."/>
            <person name="Kim S."/>
        </authorList>
    </citation>
    <scope>NUCLEOTIDE SEQUENCE</scope>
    <source>
        <strain evidence="3">KCTC 32296</strain>
    </source>
</reference>
<comment type="caution">
    <text evidence="3">The sequence shown here is derived from an EMBL/GenBank/DDBJ whole genome shotgun (WGS) entry which is preliminary data.</text>
</comment>
<gene>
    <name evidence="3" type="ORF">GCM10011273_35150</name>
</gene>
<dbReference type="EMBL" id="BMZB01000009">
    <property type="protein sequence ID" value="GGZ45411.1"/>
    <property type="molecule type" value="Genomic_DNA"/>
</dbReference>